<feature type="region of interest" description="Disordered" evidence="1">
    <location>
        <begin position="21"/>
        <end position="44"/>
    </location>
</feature>
<proteinExistence type="predicted"/>
<accession>A0A250F982</accession>
<keyword evidence="3" id="KW-1185">Reference proteome</keyword>
<evidence type="ECO:0000313" key="3">
    <source>
        <dbReference type="Proteomes" id="UP000217276"/>
    </source>
</evidence>
<dbReference type="Proteomes" id="UP000217276">
    <property type="component" value="Chromosome"/>
</dbReference>
<dbReference type="AlphaFoldDB" id="A0A250F982"/>
<protein>
    <recommendedName>
        <fullName evidence="4">DUF4595 domain-containing protein</fullName>
    </recommendedName>
</protein>
<gene>
    <name evidence="2" type="ORF">CGC53_04625</name>
</gene>
<dbReference type="PROSITE" id="PS51257">
    <property type="entry name" value="PROKAR_LIPOPROTEIN"/>
    <property type="match status" value="1"/>
</dbReference>
<evidence type="ECO:0000313" key="2">
    <source>
        <dbReference type="EMBL" id="ATA81682.1"/>
    </source>
</evidence>
<name>A0A250F982_9FLAO</name>
<evidence type="ECO:0000256" key="1">
    <source>
        <dbReference type="SAM" id="MobiDB-lite"/>
    </source>
</evidence>
<evidence type="ECO:0008006" key="4">
    <source>
        <dbReference type="Google" id="ProtNLM"/>
    </source>
</evidence>
<dbReference type="KEGG" id="clk:CGC53_04625"/>
<organism evidence="2 3">
    <name type="scientific">Capnocytophaga leadbetteri</name>
    <dbReference type="NCBI Taxonomy" id="327575"/>
    <lineage>
        <taxon>Bacteria</taxon>
        <taxon>Pseudomonadati</taxon>
        <taxon>Bacteroidota</taxon>
        <taxon>Flavobacteriia</taxon>
        <taxon>Flavobacteriales</taxon>
        <taxon>Flavobacteriaceae</taxon>
        <taxon>Capnocytophaga</taxon>
    </lineage>
</organism>
<dbReference type="EMBL" id="CP022384">
    <property type="protein sequence ID" value="ATA81682.1"/>
    <property type="molecule type" value="Genomic_DNA"/>
</dbReference>
<sequence>MKKFLLVAVAALAVVACKKDKDEPVNPNGGNGNGNGGAQTEQPTPVPAGFVKTIQKAGNNGSYTYTETTTYNVVNNVLKGWVIDYQATGGSQPSGITTHTLQYDGNKLKTYVQYSGIYSTTFEFSYTNNKLTKIVRKEYEPYNTYTVTTDTQGRVTKLENKVADGSDREVWEANIAYNGTTISLSLNSQSYGVSTATYTFEGDNVKKLQKGSETIDYQFDGTVVNVLNNEYLFLTHLAQEFYRGSFQTVGGVKDLFVNYKSKNVVKKDVFYSYEVTEKEGTNKPKTVVKKLTGASTPEGTIKYTYY</sequence>
<dbReference type="RefSeq" id="WP_095913644.1">
    <property type="nucleotide sequence ID" value="NZ_CAUQBY010000001.1"/>
</dbReference>
<reference evidence="3" key="1">
    <citation type="submission" date="2017-06" db="EMBL/GenBank/DDBJ databases">
        <title>Capnocytophaga spp. assemblies.</title>
        <authorList>
            <person name="Gulvik C.A."/>
        </authorList>
    </citation>
    <scope>NUCLEOTIDE SEQUENCE [LARGE SCALE GENOMIC DNA]</scope>
    <source>
        <strain evidence="3">H6253</strain>
    </source>
</reference>